<dbReference type="InterPro" id="IPR008763">
    <property type="entry name" value="Peptidase_S55"/>
</dbReference>
<reference evidence="4 5" key="1">
    <citation type="submission" date="2018-03" db="EMBL/GenBank/DDBJ databases">
        <title>Genomic Encyclopedia of Type Strains, Phase III (KMG-III): the genomes of soil and plant-associated and newly described type strains.</title>
        <authorList>
            <person name="Whitman W."/>
        </authorList>
    </citation>
    <scope>NUCLEOTIDE SEQUENCE [LARGE SCALE GENOMIC DNA]</scope>
    <source>
        <strain evidence="4 5">CGMCC 1.07653</strain>
    </source>
</reference>
<evidence type="ECO:0000313" key="5">
    <source>
        <dbReference type="Proteomes" id="UP000242310"/>
    </source>
</evidence>
<dbReference type="Gene3D" id="2.30.42.10">
    <property type="match status" value="1"/>
</dbReference>
<accession>A0A2P8HAF6</accession>
<dbReference type="InterPro" id="IPR001478">
    <property type="entry name" value="PDZ"/>
</dbReference>
<dbReference type="InterPro" id="IPR036034">
    <property type="entry name" value="PDZ_sf"/>
</dbReference>
<dbReference type="AlphaFoldDB" id="A0A2P8HAF6"/>
<dbReference type="RefSeq" id="WP_106589351.1">
    <property type="nucleotide sequence ID" value="NZ_PYAV01000011.1"/>
</dbReference>
<evidence type="ECO:0000313" key="4">
    <source>
        <dbReference type="EMBL" id="PSL43206.1"/>
    </source>
</evidence>
<dbReference type="InterPro" id="IPR041489">
    <property type="entry name" value="PDZ_6"/>
</dbReference>
<dbReference type="SUPFAM" id="SSF50494">
    <property type="entry name" value="Trypsin-like serine proteases"/>
    <property type="match status" value="1"/>
</dbReference>
<feature type="domain" description="PDZ" evidence="2">
    <location>
        <begin position="100"/>
        <end position="173"/>
    </location>
</feature>
<dbReference type="SUPFAM" id="SSF50156">
    <property type="entry name" value="PDZ domain-like"/>
    <property type="match status" value="1"/>
</dbReference>
<dbReference type="PROSITE" id="PS50106">
    <property type="entry name" value="PDZ"/>
    <property type="match status" value="1"/>
</dbReference>
<dbReference type="SMART" id="SM00228">
    <property type="entry name" value="PDZ"/>
    <property type="match status" value="1"/>
</dbReference>
<dbReference type="InterPro" id="IPR009003">
    <property type="entry name" value="Peptidase_S1_PA"/>
</dbReference>
<comment type="caution">
    <text evidence="4">The sequence shown here is derived from an EMBL/GenBank/DDBJ whole genome shotgun (WGS) entry which is preliminary data.</text>
</comment>
<dbReference type="Proteomes" id="UP000242310">
    <property type="component" value="Unassembled WGS sequence"/>
</dbReference>
<proteinExistence type="predicted"/>
<evidence type="ECO:0000259" key="2">
    <source>
        <dbReference type="PROSITE" id="PS50106"/>
    </source>
</evidence>
<dbReference type="Pfam" id="PF17820">
    <property type="entry name" value="PDZ_6"/>
    <property type="match status" value="1"/>
</dbReference>
<name>A0A2P8HAF6_9BACI</name>
<dbReference type="InterPro" id="IPR014219">
    <property type="entry name" value="SpoIVB"/>
</dbReference>
<dbReference type="Pfam" id="PF05580">
    <property type="entry name" value="Peptidase_S55"/>
    <property type="match status" value="1"/>
</dbReference>
<keyword evidence="1" id="KW-0645">Protease</keyword>
<keyword evidence="1" id="KW-0720">Serine protease</keyword>
<dbReference type="EMBL" id="PYAV01000011">
    <property type="protein sequence ID" value="PSL43206.1"/>
    <property type="molecule type" value="Genomic_DNA"/>
</dbReference>
<organism evidence="4 5">
    <name type="scientific">Salsuginibacillus halophilus</name>
    <dbReference type="NCBI Taxonomy" id="517424"/>
    <lineage>
        <taxon>Bacteria</taxon>
        <taxon>Bacillati</taxon>
        <taxon>Bacillota</taxon>
        <taxon>Bacilli</taxon>
        <taxon>Bacillales</taxon>
        <taxon>Bacillaceae</taxon>
        <taxon>Salsuginibacillus</taxon>
    </lineage>
</organism>
<dbReference type="GO" id="GO:0008236">
    <property type="term" value="F:serine-type peptidase activity"/>
    <property type="evidence" value="ECO:0007669"/>
    <property type="project" value="UniProtKB-KW"/>
</dbReference>
<dbReference type="PROSITE" id="PS51494">
    <property type="entry name" value="SPOIVB"/>
    <property type="match status" value="1"/>
</dbReference>
<evidence type="ECO:0000256" key="1">
    <source>
        <dbReference type="ARBA" id="ARBA00022825"/>
    </source>
</evidence>
<dbReference type="NCBIfam" id="TIGR02860">
    <property type="entry name" value="spore_IV_B"/>
    <property type="match status" value="1"/>
</dbReference>
<feature type="domain" description="Peptidase S55" evidence="3">
    <location>
        <begin position="169"/>
        <end position="407"/>
    </location>
</feature>
<keyword evidence="5" id="KW-1185">Reference proteome</keyword>
<gene>
    <name evidence="4" type="ORF">B0H94_11129</name>
</gene>
<dbReference type="OrthoDB" id="9765242at2"/>
<evidence type="ECO:0000259" key="3">
    <source>
        <dbReference type="PROSITE" id="PS51494"/>
    </source>
</evidence>
<protein>
    <submittedName>
        <fullName evidence="4">SpoIVB peptidase</fullName>
    </submittedName>
</protein>
<sequence>MDKRRWMGVLFLLAVISFFSLEPVQEWVDLPDEALYTASDERSAQGGYTTELPLVQAMDDKLKYFSTAAEEDAVVISAGPIPVKTIETKEVPAIDVVPGGESIGIRAGEQGVFVVGYHDEDDTASAAKQAGVKPGDRLVKINDESIHGISSIQRLIDRSSGSNDVTLTLKRDEETIEKEVDLSSGGKLGIYVRESSAGVGTMTFFEPETGKYGALGHVVADAATKQPLNVHNGKIVRSVVEDIDKGSSGHPGEKRASMGMGKNELGSITKNNAFGIFGKLNDDHSLKDEETMPIAFPDQVSTGEAKMLTVVEGEEVEAFDIEVKKILTQDHPATKGMVIEVTDERLLEKTGGIIQGMSGSPIIQNDRLIGAVTHVFVNDAASGYAGHIEWMLKEADILTEEGLEEAG</sequence>
<keyword evidence="1" id="KW-0378">Hydrolase</keyword>